<evidence type="ECO:0000259" key="5">
    <source>
        <dbReference type="Pfam" id="PF01168"/>
    </source>
</evidence>
<dbReference type="eggNOG" id="COG0325">
    <property type="taxonomic scope" value="Bacteria"/>
</dbReference>
<evidence type="ECO:0000256" key="1">
    <source>
        <dbReference type="ARBA" id="ARBA00022898"/>
    </source>
</evidence>
<feature type="domain" description="Alanine racemase N-terminal" evidence="5">
    <location>
        <begin position="2"/>
        <end position="219"/>
    </location>
</feature>
<name>C2MEC2_9PORP</name>
<dbReference type="RefSeq" id="WP_007366199.1">
    <property type="nucleotide sequence ID" value="NZ_ACLR01000232.1"/>
</dbReference>
<dbReference type="CDD" id="cd00635">
    <property type="entry name" value="PLPDE_III_YBL036c_like"/>
    <property type="match status" value="1"/>
</dbReference>
<comment type="similarity">
    <text evidence="2 4">Belongs to the pyridoxal phosphate-binding protein YggS/PROSC family.</text>
</comment>
<evidence type="ECO:0000256" key="3">
    <source>
        <dbReference type="PIRSR" id="PIRSR004848-1"/>
    </source>
</evidence>
<dbReference type="PANTHER" id="PTHR10146:SF14">
    <property type="entry name" value="PYRIDOXAL PHOSPHATE HOMEOSTASIS PROTEIN"/>
    <property type="match status" value="1"/>
</dbReference>
<keyword evidence="7" id="KW-1185">Reference proteome</keyword>
<proteinExistence type="inferred from homology"/>
<comment type="caution">
    <text evidence="6">The sequence shown here is derived from an EMBL/GenBank/DDBJ whole genome shotgun (WGS) entry which is preliminary data.</text>
</comment>
<dbReference type="OrthoDB" id="9804072at2"/>
<dbReference type="InterPro" id="IPR001608">
    <property type="entry name" value="Ala_racemase_N"/>
</dbReference>
<dbReference type="Gene3D" id="3.20.20.10">
    <property type="entry name" value="Alanine racemase"/>
    <property type="match status" value="1"/>
</dbReference>
<dbReference type="GO" id="GO:0030170">
    <property type="term" value="F:pyridoxal phosphate binding"/>
    <property type="evidence" value="ECO:0007669"/>
    <property type="project" value="UniProtKB-UniRule"/>
</dbReference>
<reference evidence="6 7" key="1">
    <citation type="submission" date="2009-04" db="EMBL/GenBank/DDBJ databases">
        <authorList>
            <person name="Sebastian Y."/>
            <person name="Madupu R."/>
            <person name="Durkin A.S."/>
            <person name="Torralba M."/>
            <person name="Methe B."/>
            <person name="Sutton G.G."/>
            <person name="Strausberg R.L."/>
            <person name="Nelson K.E."/>
        </authorList>
    </citation>
    <scope>NUCLEOTIDE SEQUENCE [LARGE SCALE GENOMIC DNA]</scope>
    <source>
        <strain evidence="6 7">60-3</strain>
    </source>
</reference>
<evidence type="ECO:0000313" key="6">
    <source>
        <dbReference type="EMBL" id="EEK15905.1"/>
    </source>
</evidence>
<dbReference type="SUPFAM" id="SSF51419">
    <property type="entry name" value="PLP-binding barrel"/>
    <property type="match status" value="1"/>
</dbReference>
<gene>
    <name evidence="6" type="ORF">PORUE0001_0736</name>
</gene>
<comment type="cofactor">
    <cofactor evidence="3">
        <name>pyridoxal 5'-phosphate</name>
        <dbReference type="ChEBI" id="CHEBI:597326"/>
    </cofactor>
</comment>
<evidence type="ECO:0000313" key="7">
    <source>
        <dbReference type="Proteomes" id="UP000003303"/>
    </source>
</evidence>
<dbReference type="PROSITE" id="PS01211">
    <property type="entry name" value="UPF0001"/>
    <property type="match status" value="1"/>
</dbReference>
<dbReference type="InterPro" id="IPR011078">
    <property type="entry name" value="PyrdxlP_homeostasis"/>
</dbReference>
<feature type="modified residue" description="N6-(pyridoxal phosphate)lysine" evidence="2 3">
    <location>
        <position position="24"/>
    </location>
</feature>
<dbReference type="HAMAP" id="MF_02087">
    <property type="entry name" value="PLP_homeostasis"/>
    <property type="match status" value="1"/>
</dbReference>
<dbReference type="EMBL" id="ACLR01000232">
    <property type="protein sequence ID" value="EEK15905.1"/>
    <property type="molecule type" value="Genomic_DNA"/>
</dbReference>
<comment type="function">
    <text evidence="2">Pyridoxal 5'-phosphate (PLP)-binding protein, which is involved in PLP homeostasis.</text>
</comment>
<keyword evidence="1 2" id="KW-0663">Pyridoxal phosphate</keyword>
<dbReference type="PIRSF" id="PIRSF004848">
    <property type="entry name" value="YBL036c_PLPDEIII"/>
    <property type="match status" value="1"/>
</dbReference>
<dbReference type="FunFam" id="3.20.20.10:FF:000018">
    <property type="entry name" value="Pyridoxal phosphate homeostasis protein"/>
    <property type="match status" value="1"/>
</dbReference>
<sequence length="221" mass="25395">MIAERLAEIRSQIPAQVQLVAVSKFHPVESVREAYEAGQRLFGENRAQELAEKAPQLPEDIQWHFIGTLQRNKVKYIVPYVSLIESVDSESLLQEIVKQANRFDRQLRILLQYKIAQEESKSGLDHAELLALVDHYLATPEWRERITICGLMGMATLTADKEQVRHEFDTLRALQTELRERYPDISWDELSMGMSNDWPLAVEAGSTIVRIGTAIFGERQY</sequence>
<organism evidence="6 7">
    <name type="scientific">Porphyromonas uenonis 60-3</name>
    <dbReference type="NCBI Taxonomy" id="596327"/>
    <lineage>
        <taxon>Bacteria</taxon>
        <taxon>Pseudomonadati</taxon>
        <taxon>Bacteroidota</taxon>
        <taxon>Bacteroidia</taxon>
        <taxon>Bacteroidales</taxon>
        <taxon>Porphyromonadaceae</taxon>
        <taxon>Porphyromonas</taxon>
    </lineage>
</organism>
<dbReference type="NCBIfam" id="TIGR00044">
    <property type="entry name" value="YggS family pyridoxal phosphate-dependent enzyme"/>
    <property type="match status" value="1"/>
</dbReference>
<dbReference type="Pfam" id="PF01168">
    <property type="entry name" value="Ala_racemase_N"/>
    <property type="match status" value="1"/>
</dbReference>
<dbReference type="AlphaFoldDB" id="C2MEC2"/>
<dbReference type="STRING" id="596327.PORUE0001_0736"/>
<evidence type="ECO:0000256" key="4">
    <source>
        <dbReference type="RuleBase" id="RU004514"/>
    </source>
</evidence>
<protein>
    <recommendedName>
        <fullName evidence="2">Pyridoxal phosphate homeostasis protein</fullName>
        <shortName evidence="2">PLP homeostasis protein</shortName>
    </recommendedName>
</protein>
<evidence type="ECO:0000256" key="2">
    <source>
        <dbReference type="HAMAP-Rule" id="MF_02087"/>
    </source>
</evidence>
<accession>C2MEC2</accession>
<dbReference type="Proteomes" id="UP000003303">
    <property type="component" value="Unassembled WGS sequence"/>
</dbReference>
<dbReference type="InterPro" id="IPR029066">
    <property type="entry name" value="PLP-binding_barrel"/>
</dbReference>
<dbReference type="PANTHER" id="PTHR10146">
    <property type="entry name" value="PROLINE SYNTHETASE CO-TRANSCRIBED BACTERIAL HOMOLOG PROTEIN"/>
    <property type="match status" value="1"/>
</dbReference>